<dbReference type="PROSITE" id="PS50082">
    <property type="entry name" value="WD_REPEATS_2"/>
    <property type="match status" value="2"/>
</dbReference>
<dbReference type="InterPro" id="IPR015943">
    <property type="entry name" value="WD40/YVTN_repeat-like_dom_sf"/>
</dbReference>
<evidence type="ECO:0000313" key="5">
    <source>
        <dbReference type="Proteomes" id="UP001211907"/>
    </source>
</evidence>
<dbReference type="InterPro" id="IPR036322">
    <property type="entry name" value="WD40_repeat_dom_sf"/>
</dbReference>
<dbReference type="PANTHER" id="PTHR10971">
    <property type="entry name" value="MRNA EXPORT FACTOR AND BUB3"/>
    <property type="match status" value="1"/>
</dbReference>
<dbReference type="Pfam" id="PF00400">
    <property type="entry name" value="WD40"/>
    <property type="match status" value="3"/>
</dbReference>
<feature type="repeat" description="WD" evidence="3">
    <location>
        <begin position="242"/>
        <end position="267"/>
    </location>
</feature>
<dbReference type="InterPro" id="IPR020472">
    <property type="entry name" value="WD40_PAC1"/>
</dbReference>
<dbReference type="Proteomes" id="UP001211907">
    <property type="component" value="Unassembled WGS sequence"/>
</dbReference>
<dbReference type="SUPFAM" id="SSF50978">
    <property type="entry name" value="WD40 repeat-like"/>
    <property type="match status" value="1"/>
</dbReference>
<name>A0AAD5TE31_9FUNG</name>
<keyword evidence="1 3" id="KW-0853">WD repeat</keyword>
<organism evidence="4 5">
    <name type="scientific">Physocladia obscura</name>
    <dbReference type="NCBI Taxonomy" id="109957"/>
    <lineage>
        <taxon>Eukaryota</taxon>
        <taxon>Fungi</taxon>
        <taxon>Fungi incertae sedis</taxon>
        <taxon>Chytridiomycota</taxon>
        <taxon>Chytridiomycota incertae sedis</taxon>
        <taxon>Chytridiomycetes</taxon>
        <taxon>Chytridiales</taxon>
        <taxon>Chytriomycetaceae</taxon>
        <taxon>Physocladia</taxon>
    </lineage>
</organism>
<proteinExistence type="predicted"/>
<feature type="repeat" description="WD" evidence="3">
    <location>
        <begin position="95"/>
        <end position="136"/>
    </location>
</feature>
<evidence type="ECO:0000313" key="4">
    <source>
        <dbReference type="EMBL" id="KAJ3138470.1"/>
    </source>
</evidence>
<sequence length="334" mass="37018">MAAIGGNLGNELFDPPSDTISGLSFSRFEDTSLLVSSWDKTVRLYDAHENSLRYSYTHDAAVLDVSFATKTIAVSGGLDKHVKSVDLHTTHQEILGSHDEAVKCIVTDPETNLVISGSWDKTVKLFDLRQSEHLISTHSHPQKIHSMDAVQGKLVVATADRLYYIYDLRNLENPLVEERLGHLKFMTRSVACMPNGDGYATASIEGRVSVEFFDNSEESQSRRYAFKCHREKQENNEKVYPVNALAFHPIYGTFVSGGSDGVVSLWDGLKKKRVKQYVGFPTGISALGFNRNGTLLAIGCSYTFEEGEKDDKPADSVYIRPMTENEAKPKAAVA</sequence>
<evidence type="ECO:0008006" key="6">
    <source>
        <dbReference type="Google" id="ProtNLM"/>
    </source>
</evidence>
<comment type="caution">
    <text evidence="4">The sequence shown here is derived from an EMBL/GenBank/DDBJ whole genome shotgun (WGS) entry which is preliminary data.</text>
</comment>
<reference evidence="4" key="1">
    <citation type="submission" date="2020-05" db="EMBL/GenBank/DDBJ databases">
        <title>Phylogenomic resolution of chytrid fungi.</title>
        <authorList>
            <person name="Stajich J.E."/>
            <person name="Amses K."/>
            <person name="Simmons R."/>
            <person name="Seto K."/>
            <person name="Myers J."/>
            <person name="Bonds A."/>
            <person name="Quandt C.A."/>
            <person name="Barry K."/>
            <person name="Liu P."/>
            <person name="Grigoriev I."/>
            <person name="Longcore J.E."/>
            <person name="James T.Y."/>
        </authorList>
    </citation>
    <scope>NUCLEOTIDE SEQUENCE</scope>
    <source>
        <strain evidence="4">JEL0513</strain>
    </source>
</reference>
<dbReference type="PRINTS" id="PR00320">
    <property type="entry name" value="GPROTEINBRPT"/>
</dbReference>
<dbReference type="AlphaFoldDB" id="A0AAD5TE31"/>
<dbReference type="EMBL" id="JADGJH010000094">
    <property type="protein sequence ID" value="KAJ3138470.1"/>
    <property type="molecule type" value="Genomic_DNA"/>
</dbReference>
<accession>A0AAD5TE31</accession>
<dbReference type="InterPro" id="IPR001680">
    <property type="entry name" value="WD40_rpt"/>
</dbReference>
<dbReference type="PROSITE" id="PS50294">
    <property type="entry name" value="WD_REPEATS_REGION"/>
    <property type="match status" value="1"/>
</dbReference>
<gene>
    <name evidence="4" type="ORF">HK100_012674</name>
</gene>
<evidence type="ECO:0000256" key="3">
    <source>
        <dbReference type="PROSITE-ProRule" id="PRU00221"/>
    </source>
</evidence>
<keyword evidence="2" id="KW-0677">Repeat</keyword>
<dbReference type="SMART" id="SM00320">
    <property type="entry name" value="WD40"/>
    <property type="match status" value="5"/>
</dbReference>
<evidence type="ECO:0000256" key="2">
    <source>
        <dbReference type="ARBA" id="ARBA00022737"/>
    </source>
</evidence>
<keyword evidence="5" id="KW-1185">Reference proteome</keyword>
<dbReference type="Gene3D" id="2.130.10.10">
    <property type="entry name" value="YVTN repeat-like/Quinoprotein amine dehydrogenase"/>
    <property type="match status" value="1"/>
</dbReference>
<protein>
    <recommendedName>
        <fullName evidence="6">Mitotic checkpoint protein BUB3</fullName>
    </recommendedName>
</protein>
<evidence type="ECO:0000256" key="1">
    <source>
        <dbReference type="ARBA" id="ARBA00022574"/>
    </source>
</evidence>